<reference evidence="3 4" key="1">
    <citation type="submission" date="2019-02" db="EMBL/GenBank/DDBJ databases">
        <title>Deep-cultivation of Planctomycetes and their phenomic and genomic characterization uncovers novel biology.</title>
        <authorList>
            <person name="Wiegand S."/>
            <person name="Jogler M."/>
            <person name="Boedeker C."/>
            <person name="Pinto D."/>
            <person name="Vollmers J."/>
            <person name="Rivas-Marin E."/>
            <person name="Kohn T."/>
            <person name="Peeters S.H."/>
            <person name="Heuer A."/>
            <person name="Rast P."/>
            <person name="Oberbeckmann S."/>
            <person name="Bunk B."/>
            <person name="Jeske O."/>
            <person name="Meyerdierks A."/>
            <person name="Storesund J.E."/>
            <person name="Kallscheuer N."/>
            <person name="Luecker S."/>
            <person name="Lage O.M."/>
            <person name="Pohl T."/>
            <person name="Merkel B.J."/>
            <person name="Hornburger P."/>
            <person name="Mueller R.-W."/>
            <person name="Bruemmer F."/>
            <person name="Labrenz M."/>
            <person name="Spormann A.M."/>
            <person name="Op Den Camp H."/>
            <person name="Overmann J."/>
            <person name="Amann R."/>
            <person name="Jetten M.S.M."/>
            <person name="Mascher T."/>
            <person name="Medema M.H."/>
            <person name="Devos D.P."/>
            <person name="Kaster A.-K."/>
            <person name="Ovreas L."/>
            <person name="Rohde M."/>
            <person name="Galperin M.Y."/>
            <person name="Jogler C."/>
        </authorList>
    </citation>
    <scope>NUCLEOTIDE SEQUENCE [LARGE SCALE GENOMIC DNA]</scope>
    <source>
        <strain evidence="3 4">Poly59</strain>
    </source>
</reference>
<feature type="chain" id="PRO_5022796824" description="DUF1570 domain-containing protein" evidence="1">
    <location>
        <begin position="29"/>
        <end position="363"/>
    </location>
</feature>
<evidence type="ECO:0000313" key="3">
    <source>
        <dbReference type="EMBL" id="TWU55541.1"/>
    </source>
</evidence>
<gene>
    <name evidence="3" type="ORF">Poly59_18410</name>
</gene>
<keyword evidence="1" id="KW-0732">Signal</keyword>
<protein>
    <recommendedName>
        <fullName evidence="2">DUF1570 domain-containing protein</fullName>
    </recommendedName>
</protein>
<feature type="signal peptide" evidence="1">
    <location>
        <begin position="1"/>
        <end position="28"/>
    </location>
</feature>
<evidence type="ECO:0000256" key="1">
    <source>
        <dbReference type="SAM" id="SignalP"/>
    </source>
</evidence>
<name>A0A5C6F7R3_9BACT</name>
<comment type="caution">
    <text evidence="3">The sequence shown here is derived from an EMBL/GenBank/DDBJ whole genome shotgun (WGS) entry which is preliminary data.</text>
</comment>
<dbReference type="InterPro" id="IPR011464">
    <property type="entry name" value="DUF1570"/>
</dbReference>
<dbReference type="EMBL" id="SJPX01000002">
    <property type="protein sequence ID" value="TWU55541.1"/>
    <property type="molecule type" value="Genomic_DNA"/>
</dbReference>
<proteinExistence type="predicted"/>
<feature type="domain" description="DUF1570" evidence="2">
    <location>
        <begin position="200"/>
        <end position="328"/>
    </location>
</feature>
<dbReference type="Proteomes" id="UP000317977">
    <property type="component" value="Unassembled WGS sequence"/>
</dbReference>
<evidence type="ECO:0000313" key="4">
    <source>
        <dbReference type="Proteomes" id="UP000317977"/>
    </source>
</evidence>
<dbReference type="OrthoDB" id="291356at2"/>
<dbReference type="AlphaFoldDB" id="A0A5C6F7R3"/>
<evidence type="ECO:0000259" key="2">
    <source>
        <dbReference type="Pfam" id="PF07607"/>
    </source>
</evidence>
<sequence length="363" mass="41271" precursor="true">MIPARLSTLITTTVLLLATLTGRNCATAQSPAMVEFSALGKTQMGLPLLKLAHETVILGRDGWMHSLNPKSSSSQIRQTNQPYEPISVTELRNELRAEFRHGFEVLATKNFLVVQPEGRGNRWPTLFEQSHRGFTDYMTKRGVNVREGRFPMVAIVLPDENAMYREFNKLDIEVRRVAGLYSGESNRVMTHEGGNREQTAATVRHEAAHQSAYNSGVHSRLSETPRWISEGIGQMFEPAGMTNARSSTRLNDRINQESVGFIKQTYSGRDDHRFAQSVMQLISDNTMFENPNQVSEAYHVAWAMMFYLAERESPKFANLLNTTASRPAFRDYPRADRIKDFERIVGCEVMEFSKKVSWWIQSI</sequence>
<dbReference type="Pfam" id="PF07607">
    <property type="entry name" value="DUF1570"/>
    <property type="match status" value="1"/>
</dbReference>
<organism evidence="3 4">
    <name type="scientific">Rubripirellula reticaptiva</name>
    <dbReference type="NCBI Taxonomy" id="2528013"/>
    <lineage>
        <taxon>Bacteria</taxon>
        <taxon>Pseudomonadati</taxon>
        <taxon>Planctomycetota</taxon>
        <taxon>Planctomycetia</taxon>
        <taxon>Pirellulales</taxon>
        <taxon>Pirellulaceae</taxon>
        <taxon>Rubripirellula</taxon>
    </lineage>
</organism>
<keyword evidence="4" id="KW-1185">Reference proteome</keyword>
<accession>A0A5C6F7R3</accession>